<dbReference type="InterPro" id="IPR001647">
    <property type="entry name" value="HTH_TetR"/>
</dbReference>
<feature type="domain" description="HTH tetR-type" evidence="3">
    <location>
        <begin position="3"/>
        <end position="63"/>
    </location>
</feature>
<dbReference type="InterPro" id="IPR036271">
    <property type="entry name" value="Tet_transcr_reg_TetR-rel_C_sf"/>
</dbReference>
<dbReference type="PRINTS" id="PR00455">
    <property type="entry name" value="HTHTETR"/>
</dbReference>
<dbReference type="RefSeq" id="WP_379912940.1">
    <property type="nucleotide sequence ID" value="NZ_JBHSWE010000001.1"/>
</dbReference>
<dbReference type="InterPro" id="IPR009057">
    <property type="entry name" value="Homeodomain-like_sf"/>
</dbReference>
<dbReference type="InterPro" id="IPR050109">
    <property type="entry name" value="HTH-type_TetR-like_transc_reg"/>
</dbReference>
<dbReference type="SUPFAM" id="SSF46689">
    <property type="entry name" value="Homeodomain-like"/>
    <property type="match status" value="1"/>
</dbReference>
<comment type="caution">
    <text evidence="4">The sequence shown here is derived from an EMBL/GenBank/DDBJ whole genome shotgun (WGS) entry which is preliminary data.</text>
</comment>
<protein>
    <submittedName>
        <fullName evidence="4">TetR family transcriptional regulator C-terminal domain-containing protein</fullName>
    </submittedName>
</protein>
<dbReference type="PROSITE" id="PS50977">
    <property type="entry name" value="HTH_TETR_2"/>
    <property type="match status" value="1"/>
</dbReference>
<dbReference type="Gene3D" id="1.10.10.60">
    <property type="entry name" value="Homeodomain-like"/>
    <property type="match status" value="1"/>
</dbReference>
<evidence type="ECO:0000313" key="4">
    <source>
        <dbReference type="EMBL" id="MFC6669893.1"/>
    </source>
</evidence>
<dbReference type="Pfam" id="PF00440">
    <property type="entry name" value="TetR_N"/>
    <property type="match status" value="1"/>
</dbReference>
<gene>
    <name evidence="4" type="ORF">ACFQDL_07165</name>
</gene>
<organism evidence="4 5">
    <name type="scientific">Marinobacterium aestuariivivens</name>
    <dbReference type="NCBI Taxonomy" id="1698799"/>
    <lineage>
        <taxon>Bacteria</taxon>
        <taxon>Pseudomonadati</taxon>
        <taxon>Pseudomonadota</taxon>
        <taxon>Gammaproteobacteria</taxon>
        <taxon>Oceanospirillales</taxon>
        <taxon>Oceanospirillaceae</taxon>
        <taxon>Marinobacterium</taxon>
    </lineage>
</organism>
<dbReference type="InterPro" id="IPR013573">
    <property type="entry name" value="Tscrpt_reg_YcdC_C"/>
</dbReference>
<dbReference type="SUPFAM" id="SSF48498">
    <property type="entry name" value="Tetracyclin repressor-like, C-terminal domain"/>
    <property type="match status" value="1"/>
</dbReference>
<dbReference type="Gene3D" id="1.10.357.10">
    <property type="entry name" value="Tetracycline Repressor, domain 2"/>
    <property type="match status" value="1"/>
</dbReference>
<sequence>MREAHEARILAAAEDIFAQFGYNGAAIEAIAERAGLSKQNMLYYFPSKEILYHRVLENILDLWLEKMTLLAQSGEDPASMLENYIRGKFEISRAHPNGSKVFANEIINGAPHLRDYLRKNLIPQLEADIALVRGWIDQGLMDPIEPEHLFFTIWAATQTYADFSAQIELALDKDSLDEADFRKAGDFLTHIVLKGTGLKG</sequence>
<reference evidence="5" key="1">
    <citation type="journal article" date="2019" name="Int. J. Syst. Evol. Microbiol.">
        <title>The Global Catalogue of Microorganisms (GCM) 10K type strain sequencing project: providing services to taxonomists for standard genome sequencing and annotation.</title>
        <authorList>
            <consortium name="The Broad Institute Genomics Platform"/>
            <consortium name="The Broad Institute Genome Sequencing Center for Infectious Disease"/>
            <person name="Wu L."/>
            <person name="Ma J."/>
        </authorList>
    </citation>
    <scope>NUCLEOTIDE SEQUENCE [LARGE SCALE GENOMIC DNA]</scope>
    <source>
        <strain evidence="5">NBRC 111756</strain>
    </source>
</reference>
<evidence type="ECO:0000313" key="5">
    <source>
        <dbReference type="Proteomes" id="UP001596422"/>
    </source>
</evidence>
<name>A0ABW1ZXK9_9GAMM</name>
<proteinExistence type="predicted"/>
<dbReference type="EMBL" id="JBHSWE010000001">
    <property type="protein sequence ID" value="MFC6669893.1"/>
    <property type="molecule type" value="Genomic_DNA"/>
</dbReference>
<keyword evidence="1 2" id="KW-0238">DNA-binding</keyword>
<dbReference type="Proteomes" id="UP001596422">
    <property type="component" value="Unassembled WGS sequence"/>
</dbReference>
<evidence type="ECO:0000256" key="1">
    <source>
        <dbReference type="ARBA" id="ARBA00023125"/>
    </source>
</evidence>
<feature type="DNA-binding region" description="H-T-H motif" evidence="2">
    <location>
        <begin position="26"/>
        <end position="45"/>
    </location>
</feature>
<accession>A0ABW1ZXK9</accession>
<dbReference type="Pfam" id="PF08362">
    <property type="entry name" value="TetR_C_3"/>
    <property type="match status" value="1"/>
</dbReference>
<dbReference type="PANTHER" id="PTHR30328:SF54">
    <property type="entry name" value="HTH-TYPE TRANSCRIPTIONAL REPRESSOR SCO4008"/>
    <property type="match status" value="1"/>
</dbReference>
<dbReference type="PANTHER" id="PTHR30328">
    <property type="entry name" value="TRANSCRIPTIONAL REPRESSOR"/>
    <property type="match status" value="1"/>
</dbReference>
<keyword evidence="5" id="KW-1185">Reference proteome</keyword>
<evidence type="ECO:0000256" key="2">
    <source>
        <dbReference type="PROSITE-ProRule" id="PRU00335"/>
    </source>
</evidence>
<evidence type="ECO:0000259" key="3">
    <source>
        <dbReference type="PROSITE" id="PS50977"/>
    </source>
</evidence>